<dbReference type="PANTHER" id="PTHR43385:SF1">
    <property type="entry name" value="RIBOFLAVIN TRANSPORTER RIBJ"/>
    <property type="match status" value="1"/>
</dbReference>
<reference evidence="9" key="1">
    <citation type="journal article" date="2019" name="J. Bacteriol.">
        <title>A Mutagenic Screen Identifies a TonB-Dependent Receptor Required for the Lanthanide Metal Switch in the Type I Methanotroph 'Methylotuvimicrobium buryatense' 5GB1C.</title>
        <authorList>
            <person name="Groom J.D."/>
            <person name="Ford S.M."/>
            <person name="Pesesky M.W."/>
            <person name="Lidstrom M.E."/>
        </authorList>
    </citation>
    <scope>NUCLEOTIDE SEQUENCE [LARGE SCALE GENOMIC DNA]</scope>
    <source>
        <strain evidence="9">5GB1C</strain>
    </source>
</reference>
<dbReference type="AlphaFoldDB" id="A0A4P9UQS5"/>
<dbReference type="Gene3D" id="1.20.1250.20">
    <property type="entry name" value="MFS general substrate transporter like domains"/>
    <property type="match status" value="1"/>
</dbReference>
<dbReference type="InterPro" id="IPR020846">
    <property type="entry name" value="MFS_dom"/>
</dbReference>
<dbReference type="PANTHER" id="PTHR43385">
    <property type="entry name" value="RIBOFLAVIN TRANSPORTER RIBJ"/>
    <property type="match status" value="1"/>
</dbReference>
<evidence type="ECO:0000256" key="1">
    <source>
        <dbReference type="ARBA" id="ARBA00004141"/>
    </source>
</evidence>
<dbReference type="STRING" id="675511.GCA_000341735_04010"/>
<evidence type="ECO:0000313" key="9">
    <source>
        <dbReference type="Proteomes" id="UP000305881"/>
    </source>
</evidence>
<evidence type="ECO:0000259" key="7">
    <source>
        <dbReference type="PROSITE" id="PS50850"/>
    </source>
</evidence>
<dbReference type="PROSITE" id="PS50850">
    <property type="entry name" value="MFS"/>
    <property type="match status" value="1"/>
</dbReference>
<feature type="transmembrane region" description="Helical" evidence="6">
    <location>
        <begin position="63"/>
        <end position="84"/>
    </location>
</feature>
<feature type="transmembrane region" description="Helical" evidence="6">
    <location>
        <begin position="132"/>
        <end position="149"/>
    </location>
</feature>
<feature type="domain" description="Major facilitator superfamily (MFS) profile" evidence="7">
    <location>
        <begin position="101"/>
        <end position="301"/>
    </location>
</feature>
<sequence length="301" mass="32285">MVGIATGFGYWVALTSPVQWFPEKKGLITGISAAGFGLGAVFMSDISETILTNGKDVLQLLEIIGISYGVVIFLLSNLICQNILIDNEKIISTVDFWRSAIFRKLFIGIFFGTFAGLLIIGSLKIIGGQSNINTHYLIVGVSLFAVANFSGRLVWGFLSDIIGASLSIFLALFFQSVAIILLNIITLSNTSYLVISFLIGFSFGGNFVLFAKETAQVFGVRNLGIIYPYVFLGYAIAGIAGPISGGLLFDFSGTFSYAISLASAMSLIGSLVFLKPSIQALLANYRNSGVIDDLPSLKKND</sequence>
<name>A0A4P9UQS5_METBY</name>
<feature type="transmembrane region" description="Helical" evidence="6">
    <location>
        <begin position="223"/>
        <end position="243"/>
    </location>
</feature>
<keyword evidence="4 6" id="KW-1133">Transmembrane helix</keyword>
<accession>A0A4P9UQS5</accession>
<dbReference type="InterPro" id="IPR052983">
    <property type="entry name" value="MFS_Riboflavin_Transporter"/>
</dbReference>
<keyword evidence="3 6" id="KW-0812">Transmembrane</keyword>
<feature type="transmembrane region" description="Helical" evidence="6">
    <location>
        <begin position="255"/>
        <end position="274"/>
    </location>
</feature>
<evidence type="ECO:0000256" key="6">
    <source>
        <dbReference type="SAM" id="Phobius"/>
    </source>
</evidence>
<dbReference type="SUPFAM" id="SSF103473">
    <property type="entry name" value="MFS general substrate transporter"/>
    <property type="match status" value="1"/>
</dbReference>
<dbReference type="Proteomes" id="UP000305881">
    <property type="component" value="Chromosome"/>
</dbReference>
<keyword evidence="9" id="KW-1185">Reference proteome</keyword>
<dbReference type="GO" id="GO:0022857">
    <property type="term" value="F:transmembrane transporter activity"/>
    <property type="evidence" value="ECO:0007669"/>
    <property type="project" value="InterPro"/>
</dbReference>
<proteinExistence type="predicted"/>
<evidence type="ECO:0000256" key="5">
    <source>
        <dbReference type="ARBA" id="ARBA00023136"/>
    </source>
</evidence>
<keyword evidence="2" id="KW-0813">Transport</keyword>
<gene>
    <name evidence="8" type="ORF">EQU24_17195</name>
</gene>
<feature type="transmembrane region" description="Helical" evidence="6">
    <location>
        <begin position="191"/>
        <end position="211"/>
    </location>
</feature>
<keyword evidence="5 6" id="KW-0472">Membrane</keyword>
<dbReference type="OrthoDB" id="9793415at2"/>
<protein>
    <submittedName>
        <fullName evidence="8">MFS transporter</fullName>
    </submittedName>
</protein>
<evidence type="ECO:0000313" key="8">
    <source>
        <dbReference type="EMBL" id="QCW83788.1"/>
    </source>
</evidence>
<evidence type="ECO:0000256" key="4">
    <source>
        <dbReference type="ARBA" id="ARBA00022989"/>
    </source>
</evidence>
<dbReference type="RefSeq" id="WP_017842391.1">
    <property type="nucleotide sequence ID" value="NZ_CP035467.1"/>
</dbReference>
<dbReference type="InterPro" id="IPR036259">
    <property type="entry name" value="MFS_trans_sf"/>
</dbReference>
<dbReference type="EMBL" id="CP035467">
    <property type="protein sequence ID" value="QCW83788.1"/>
    <property type="molecule type" value="Genomic_DNA"/>
</dbReference>
<evidence type="ECO:0000256" key="2">
    <source>
        <dbReference type="ARBA" id="ARBA00022448"/>
    </source>
</evidence>
<evidence type="ECO:0000256" key="3">
    <source>
        <dbReference type="ARBA" id="ARBA00022692"/>
    </source>
</evidence>
<feature type="transmembrane region" description="Helical" evidence="6">
    <location>
        <begin position="105"/>
        <end position="126"/>
    </location>
</feature>
<dbReference type="KEGG" id="mbur:EQU24_17195"/>
<feature type="transmembrane region" description="Helical" evidence="6">
    <location>
        <begin position="161"/>
        <end position="185"/>
    </location>
</feature>
<comment type="subcellular location">
    <subcellularLocation>
        <location evidence="1">Membrane</location>
        <topology evidence="1">Multi-pass membrane protein</topology>
    </subcellularLocation>
</comment>
<feature type="transmembrane region" description="Helical" evidence="6">
    <location>
        <begin position="26"/>
        <end position="43"/>
    </location>
</feature>
<organism evidence="8 9">
    <name type="scientific">Methylotuvimicrobium buryatense</name>
    <name type="common">Methylomicrobium buryatense</name>
    <dbReference type="NCBI Taxonomy" id="95641"/>
    <lineage>
        <taxon>Bacteria</taxon>
        <taxon>Pseudomonadati</taxon>
        <taxon>Pseudomonadota</taxon>
        <taxon>Gammaproteobacteria</taxon>
        <taxon>Methylococcales</taxon>
        <taxon>Methylococcaceae</taxon>
        <taxon>Methylotuvimicrobium</taxon>
    </lineage>
</organism>
<dbReference type="GO" id="GO:0016020">
    <property type="term" value="C:membrane"/>
    <property type="evidence" value="ECO:0007669"/>
    <property type="project" value="UniProtKB-SubCell"/>
</dbReference>